<comment type="caution">
    <text evidence="2">The sequence shown here is derived from an EMBL/GenBank/DDBJ whole genome shotgun (WGS) entry which is preliminary data.</text>
</comment>
<name>A0A9D4R234_DREPO</name>
<feature type="region of interest" description="Disordered" evidence="1">
    <location>
        <begin position="1"/>
        <end position="63"/>
    </location>
</feature>
<proteinExistence type="predicted"/>
<accession>A0A9D4R234</accession>
<dbReference type="EMBL" id="JAIWYP010000003">
    <property type="protein sequence ID" value="KAH3851338.1"/>
    <property type="molecule type" value="Genomic_DNA"/>
</dbReference>
<sequence>MTTNKRESRERSVSRDQRTVIKKSDRKERQVVLEDRSSDYQLGKGTSTKVAAEEERPKKLKRD</sequence>
<dbReference type="AlphaFoldDB" id="A0A9D4R234"/>
<evidence type="ECO:0000313" key="3">
    <source>
        <dbReference type="Proteomes" id="UP000828390"/>
    </source>
</evidence>
<protein>
    <submittedName>
        <fullName evidence="2">Uncharacterized protein</fullName>
    </submittedName>
</protein>
<organism evidence="2 3">
    <name type="scientific">Dreissena polymorpha</name>
    <name type="common">Zebra mussel</name>
    <name type="synonym">Mytilus polymorpha</name>
    <dbReference type="NCBI Taxonomy" id="45954"/>
    <lineage>
        <taxon>Eukaryota</taxon>
        <taxon>Metazoa</taxon>
        <taxon>Spiralia</taxon>
        <taxon>Lophotrochozoa</taxon>
        <taxon>Mollusca</taxon>
        <taxon>Bivalvia</taxon>
        <taxon>Autobranchia</taxon>
        <taxon>Heteroconchia</taxon>
        <taxon>Euheterodonta</taxon>
        <taxon>Imparidentia</taxon>
        <taxon>Neoheterodontei</taxon>
        <taxon>Myida</taxon>
        <taxon>Dreissenoidea</taxon>
        <taxon>Dreissenidae</taxon>
        <taxon>Dreissena</taxon>
    </lineage>
</organism>
<feature type="compositionally biased region" description="Basic and acidic residues" evidence="1">
    <location>
        <begin position="1"/>
        <end position="38"/>
    </location>
</feature>
<reference evidence="2" key="1">
    <citation type="journal article" date="2019" name="bioRxiv">
        <title>The Genome of the Zebra Mussel, Dreissena polymorpha: A Resource for Invasive Species Research.</title>
        <authorList>
            <person name="McCartney M.A."/>
            <person name="Auch B."/>
            <person name="Kono T."/>
            <person name="Mallez S."/>
            <person name="Zhang Y."/>
            <person name="Obille A."/>
            <person name="Becker A."/>
            <person name="Abrahante J.E."/>
            <person name="Garbe J."/>
            <person name="Badalamenti J.P."/>
            <person name="Herman A."/>
            <person name="Mangelson H."/>
            <person name="Liachko I."/>
            <person name="Sullivan S."/>
            <person name="Sone E.D."/>
            <person name="Koren S."/>
            <person name="Silverstein K.A.T."/>
            <person name="Beckman K.B."/>
            <person name="Gohl D.M."/>
        </authorList>
    </citation>
    <scope>NUCLEOTIDE SEQUENCE</scope>
    <source>
        <strain evidence="2">Duluth1</strain>
        <tissue evidence="2">Whole animal</tissue>
    </source>
</reference>
<keyword evidence="3" id="KW-1185">Reference proteome</keyword>
<feature type="compositionally biased region" description="Basic and acidic residues" evidence="1">
    <location>
        <begin position="51"/>
        <end position="63"/>
    </location>
</feature>
<dbReference type="Proteomes" id="UP000828390">
    <property type="component" value="Unassembled WGS sequence"/>
</dbReference>
<reference evidence="2" key="2">
    <citation type="submission" date="2020-11" db="EMBL/GenBank/DDBJ databases">
        <authorList>
            <person name="McCartney M.A."/>
            <person name="Auch B."/>
            <person name="Kono T."/>
            <person name="Mallez S."/>
            <person name="Becker A."/>
            <person name="Gohl D.M."/>
            <person name="Silverstein K.A.T."/>
            <person name="Koren S."/>
            <person name="Bechman K.B."/>
            <person name="Herman A."/>
            <person name="Abrahante J.E."/>
            <person name="Garbe J."/>
        </authorList>
    </citation>
    <scope>NUCLEOTIDE SEQUENCE</scope>
    <source>
        <strain evidence="2">Duluth1</strain>
        <tissue evidence="2">Whole animal</tissue>
    </source>
</reference>
<evidence type="ECO:0000313" key="2">
    <source>
        <dbReference type="EMBL" id="KAH3851338.1"/>
    </source>
</evidence>
<gene>
    <name evidence="2" type="ORF">DPMN_093818</name>
</gene>
<evidence type="ECO:0000256" key="1">
    <source>
        <dbReference type="SAM" id="MobiDB-lite"/>
    </source>
</evidence>